<dbReference type="Proteomes" id="UP000623461">
    <property type="component" value="Unassembled WGS sequence"/>
</dbReference>
<dbReference type="SUPFAM" id="SSF46955">
    <property type="entry name" value="Putative DNA-binding domain"/>
    <property type="match status" value="1"/>
</dbReference>
<comment type="caution">
    <text evidence="2">The sequence shown here is derived from an EMBL/GenBank/DDBJ whole genome shotgun (WGS) entry which is preliminary data.</text>
</comment>
<dbReference type="RefSeq" id="WP_373286743.1">
    <property type="nucleotide sequence ID" value="NZ_BMNZ01000009.1"/>
</dbReference>
<evidence type="ECO:0000313" key="3">
    <source>
        <dbReference type="Proteomes" id="UP000623461"/>
    </source>
</evidence>
<feature type="domain" description="Helix-turn-helix" evidence="1">
    <location>
        <begin position="8"/>
        <end position="56"/>
    </location>
</feature>
<keyword evidence="3" id="KW-1185">Reference proteome</keyword>
<protein>
    <recommendedName>
        <fullName evidence="1">Helix-turn-helix domain-containing protein</fullName>
    </recommendedName>
</protein>
<dbReference type="Pfam" id="PF12728">
    <property type="entry name" value="HTH_17"/>
    <property type="match status" value="1"/>
</dbReference>
<accession>A0ABQ2ID91</accession>
<dbReference type="Gene3D" id="1.10.10.60">
    <property type="entry name" value="Homeodomain-like"/>
    <property type="match status" value="1"/>
</dbReference>
<name>A0ABQ2ID91_9MICO</name>
<evidence type="ECO:0000313" key="2">
    <source>
        <dbReference type="EMBL" id="GGN07664.1"/>
    </source>
</evidence>
<dbReference type="InterPro" id="IPR041657">
    <property type="entry name" value="HTH_17"/>
</dbReference>
<organism evidence="2 3">
    <name type="scientific">Terrabacter tumescens</name>
    <dbReference type="NCBI Taxonomy" id="60443"/>
    <lineage>
        <taxon>Bacteria</taxon>
        <taxon>Bacillati</taxon>
        <taxon>Actinomycetota</taxon>
        <taxon>Actinomycetes</taxon>
        <taxon>Micrococcales</taxon>
        <taxon>Intrasporangiaceae</taxon>
        <taxon>Terrabacter</taxon>
    </lineage>
</organism>
<reference evidence="3" key="1">
    <citation type="journal article" date="2019" name="Int. J. Syst. Evol. Microbiol.">
        <title>The Global Catalogue of Microorganisms (GCM) 10K type strain sequencing project: providing services to taxonomists for standard genome sequencing and annotation.</title>
        <authorList>
            <consortium name="The Broad Institute Genomics Platform"/>
            <consortium name="The Broad Institute Genome Sequencing Center for Infectious Disease"/>
            <person name="Wu L."/>
            <person name="Ma J."/>
        </authorList>
    </citation>
    <scope>NUCLEOTIDE SEQUENCE [LARGE SCALE GENOMIC DNA]</scope>
    <source>
        <strain evidence="3">JCM 1365</strain>
    </source>
</reference>
<dbReference type="InterPro" id="IPR009061">
    <property type="entry name" value="DNA-bd_dom_put_sf"/>
</dbReference>
<evidence type="ECO:0000259" key="1">
    <source>
        <dbReference type="Pfam" id="PF12728"/>
    </source>
</evidence>
<proteinExistence type="predicted"/>
<dbReference type="EMBL" id="BMNZ01000009">
    <property type="protein sequence ID" value="GGN07664.1"/>
    <property type="molecule type" value="Genomic_DNA"/>
</dbReference>
<gene>
    <name evidence="2" type="ORF">GCM10009721_39190</name>
</gene>
<sequence length="64" mass="7481">MTTETNTWLTVNQTALRAGVSRATLYRYWERGSGPRFCRTPGGNRRVRVDWVDDWMLDLEEFAA</sequence>